<accession>A0A8J3E9B9</accession>
<gene>
    <name evidence="2" type="ORF">GCM10010995_16890</name>
</gene>
<dbReference type="AlphaFoldDB" id="A0A8J3E9B9"/>
<sequence>MLKRVFWSLIAALVIVIAIIALIKRQAEARVDDPQAKHFENVVVFGDSLSDSAYHGQGVGNNYWVKPSGVTDKIGAPITSELSVNDSARKTWLNYILAKMSTSAGQNFYNIKDLKSNMAFDHNVSFATASAETGDYYLTDTTWARDTNEQCSHGVGDYGAYNCVPGVLKQLQLYLANVNNKPNPKTLFILWAGGNDFYQNIVRIASNNGQAIAHPIDNIVKAVKILMQHGVPVANIYVLNLPNFSMVPALTNLVDEHIHSYIMRQSVLAVISSISQMYNLSLQTNLVLQTLSEFPANHVFAIDRLFLDVYFNKANVLANIGITKPVDLTCAKAEDLPYCNGYLFYNGMHPTTMVHRYLASQLLHYIQMT</sequence>
<dbReference type="Proteomes" id="UP000636949">
    <property type="component" value="Unassembled WGS sequence"/>
</dbReference>
<evidence type="ECO:0008006" key="4">
    <source>
        <dbReference type="Google" id="ProtNLM"/>
    </source>
</evidence>
<reference evidence="2" key="1">
    <citation type="journal article" date="2014" name="Int. J. Syst. Evol. Microbiol.">
        <title>Complete genome sequence of Corynebacterium casei LMG S-19264T (=DSM 44701T), isolated from a smear-ripened cheese.</title>
        <authorList>
            <consortium name="US DOE Joint Genome Institute (JGI-PGF)"/>
            <person name="Walter F."/>
            <person name="Albersmeier A."/>
            <person name="Kalinowski J."/>
            <person name="Ruckert C."/>
        </authorList>
    </citation>
    <scope>NUCLEOTIDE SEQUENCE</scope>
    <source>
        <strain evidence="2">CGMCC 1.15758</strain>
    </source>
</reference>
<dbReference type="OrthoDB" id="5292073at2"/>
<protein>
    <recommendedName>
        <fullName evidence="4">Phospholipase/lecithinase/hemolysin</fullName>
    </recommendedName>
</protein>
<dbReference type="InterPro" id="IPR036514">
    <property type="entry name" value="SGNH_hydro_sf"/>
</dbReference>
<comment type="caution">
    <text evidence="2">The sequence shown here is derived from an EMBL/GenBank/DDBJ whole genome shotgun (WGS) entry which is preliminary data.</text>
</comment>
<name>A0A8J3E9B9_9GAMM</name>
<keyword evidence="1" id="KW-0472">Membrane</keyword>
<dbReference type="GO" id="GO:0016788">
    <property type="term" value="F:hydrolase activity, acting on ester bonds"/>
    <property type="evidence" value="ECO:0007669"/>
    <property type="project" value="InterPro"/>
</dbReference>
<evidence type="ECO:0000313" key="3">
    <source>
        <dbReference type="Proteomes" id="UP000636949"/>
    </source>
</evidence>
<keyword evidence="3" id="KW-1185">Reference proteome</keyword>
<evidence type="ECO:0000313" key="2">
    <source>
        <dbReference type="EMBL" id="GGG00185.1"/>
    </source>
</evidence>
<keyword evidence="1" id="KW-0812">Transmembrane</keyword>
<dbReference type="Pfam" id="PF00657">
    <property type="entry name" value="Lipase_GDSL"/>
    <property type="match status" value="1"/>
</dbReference>
<reference evidence="2" key="2">
    <citation type="submission" date="2020-09" db="EMBL/GenBank/DDBJ databases">
        <authorList>
            <person name="Sun Q."/>
            <person name="Zhou Y."/>
        </authorList>
    </citation>
    <scope>NUCLEOTIDE SEQUENCE</scope>
    <source>
        <strain evidence="2">CGMCC 1.15758</strain>
    </source>
</reference>
<evidence type="ECO:0000256" key="1">
    <source>
        <dbReference type="SAM" id="Phobius"/>
    </source>
</evidence>
<organism evidence="2 3">
    <name type="scientific">Cysteiniphilum litorale</name>
    <dbReference type="NCBI Taxonomy" id="2056700"/>
    <lineage>
        <taxon>Bacteria</taxon>
        <taxon>Pseudomonadati</taxon>
        <taxon>Pseudomonadota</taxon>
        <taxon>Gammaproteobacteria</taxon>
        <taxon>Thiotrichales</taxon>
        <taxon>Fastidiosibacteraceae</taxon>
        <taxon>Cysteiniphilum</taxon>
    </lineage>
</organism>
<dbReference type="RefSeq" id="WP_157968268.1">
    <property type="nucleotide sequence ID" value="NZ_BMJS01000019.1"/>
</dbReference>
<proteinExistence type="predicted"/>
<dbReference type="EMBL" id="BMJS01000019">
    <property type="protein sequence ID" value="GGG00185.1"/>
    <property type="molecule type" value="Genomic_DNA"/>
</dbReference>
<feature type="transmembrane region" description="Helical" evidence="1">
    <location>
        <begin position="6"/>
        <end position="23"/>
    </location>
</feature>
<dbReference type="InterPro" id="IPR001087">
    <property type="entry name" value="GDSL"/>
</dbReference>
<dbReference type="SUPFAM" id="SSF52266">
    <property type="entry name" value="SGNH hydrolase"/>
    <property type="match status" value="1"/>
</dbReference>
<dbReference type="Gene3D" id="3.40.50.1110">
    <property type="entry name" value="SGNH hydrolase"/>
    <property type="match status" value="1"/>
</dbReference>
<keyword evidence="1" id="KW-1133">Transmembrane helix</keyword>